<name>A0A2V3JEW5_UNCME</name>
<dbReference type="Proteomes" id="UP000247916">
    <property type="component" value="Unassembled WGS sequence"/>
</dbReference>
<dbReference type="AlphaFoldDB" id="A0A2V3JEW5"/>
<protein>
    <submittedName>
        <fullName evidence="2">Radical SAM protein</fullName>
    </submittedName>
</protein>
<dbReference type="InterPro" id="IPR007197">
    <property type="entry name" value="rSAM"/>
</dbReference>
<dbReference type="InterPro" id="IPR006638">
    <property type="entry name" value="Elp3/MiaA/NifB-like_rSAM"/>
</dbReference>
<dbReference type="PANTHER" id="PTHR42731:SF4">
    <property type="entry name" value="RADICAL SAM DOMAIN PROTEIN"/>
    <property type="match status" value="1"/>
</dbReference>
<dbReference type="InterPro" id="IPR058240">
    <property type="entry name" value="rSAM_sf"/>
</dbReference>
<dbReference type="PROSITE" id="PS51918">
    <property type="entry name" value="RADICAL_SAM"/>
    <property type="match status" value="1"/>
</dbReference>
<dbReference type="Gene3D" id="3.40.50.280">
    <property type="entry name" value="Cobalamin-binding domain"/>
    <property type="match status" value="1"/>
</dbReference>
<dbReference type="SMART" id="SM00729">
    <property type="entry name" value="Elp3"/>
    <property type="match status" value="1"/>
</dbReference>
<dbReference type="SUPFAM" id="SSF102114">
    <property type="entry name" value="Radical SAM enzymes"/>
    <property type="match status" value="1"/>
</dbReference>
<dbReference type="PANTHER" id="PTHR42731">
    <property type="entry name" value="SLL1084 PROTEIN"/>
    <property type="match status" value="1"/>
</dbReference>
<dbReference type="SFLD" id="SFLDS00029">
    <property type="entry name" value="Radical_SAM"/>
    <property type="match status" value="1"/>
</dbReference>
<feature type="domain" description="Radical SAM core" evidence="1">
    <location>
        <begin position="220"/>
        <end position="483"/>
    </location>
</feature>
<dbReference type="InterPro" id="IPR023404">
    <property type="entry name" value="rSAM_horseshoe"/>
</dbReference>
<evidence type="ECO:0000259" key="1">
    <source>
        <dbReference type="PROSITE" id="PS51918"/>
    </source>
</evidence>
<evidence type="ECO:0000313" key="2">
    <source>
        <dbReference type="EMBL" id="PXF52337.1"/>
    </source>
</evidence>
<proteinExistence type="predicted"/>
<accession>A0A2V3JEW5</accession>
<dbReference type="Gene3D" id="3.80.30.20">
    <property type="entry name" value="tm_1862 like domain"/>
    <property type="match status" value="1"/>
</dbReference>
<dbReference type="GO" id="GO:0051536">
    <property type="term" value="F:iron-sulfur cluster binding"/>
    <property type="evidence" value="ECO:0007669"/>
    <property type="project" value="InterPro"/>
</dbReference>
<comment type="caution">
    <text evidence="2">The sequence shown here is derived from an EMBL/GenBank/DDBJ whole genome shotgun (WGS) entry which is preliminary data.</text>
</comment>
<dbReference type="GO" id="GO:0003824">
    <property type="term" value="F:catalytic activity"/>
    <property type="evidence" value="ECO:0007669"/>
    <property type="project" value="InterPro"/>
</dbReference>
<gene>
    <name evidence="2" type="ORF">C4B56_06395</name>
</gene>
<dbReference type="EMBL" id="PQXC01000010">
    <property type="protein sequence ID" value="PXF52337.1"/>
    <property type="molecule type" value="Genomic_DNA"/>
</dbReference>
<organism evidence="2 3">
    <name type="scientific">Methanophagales archaeon</name>
    <dbReference type="NCBI Taxonomy" id="2056316"/>
    <lineage>
        <taxon>Archaea</taxon>
        <taxon>Methanobacteriati</taxon>
        <taxon>Methanobacteriota</taxon>
        <taxon>Stenosarchaea group</taxon>
        <taxon>Methanomicrobia</taxon>
        <taxon>Candidatus Methanophagales</taxon>
    </lineage>
</organism>
<dbReference type="SFLD" id="SFLDG01082">
    <property type="entry name" value="B12-binding_domain_containing"/>
    <property type="match status" value="1"/>
</dbReference>
<evidence type="ECO:0000313" key="3">
    <source>
        <dbReference type="Proteomes" id="UP000247916"/>
    </source>
</evidence>
<sequence>MGEEYKMSRFCMSPKSPKIILTADETMMSKYRWGIFVGFSTCMPRGILPDWFYFSVWAPPVPRENGRALYADFGLRIMEASLANVFGADEVAVVHPRDLKRVAGDRTEIIGIGGHDFLGINPPTSEFVDMLDTGPPYNRVKFFELLRNPVMREKIVVIGGKAAWQLADEEIMDRLNIDYVHLGEGEISVPEMFKAILEGEKLPRIIKGKEPDPDEIPNILGATIHGLVEIGRGCGRGCAFCTPNMQRLRYQSIAHIVRDVETNIKAGQRAICLHSEDVLRYGAKGIPPNEERVLELFRRVASVDGIKDIGTSHIALATAYHNPRLVEAVAELCYSKVEDMNWLGAQTGIETGSERLIAKHMRGKALPSPAERWREIVLQAFGILDDNNWICAATLINGLPGETTDDVIKSIELVEDLKKTSTLSLMVPMNFVSMRGSALDTEESFNMRKMTREHWQLMGECIDHDLRVVPRLLRMYRNSKGIKSWLLSFAATRMANALQKYVNKMKRGEPPTERHEISKWLNPDIPDLRA</sequence>
<reference evidence="2 3" key="1">
    <citation type="submission" date="2018-01" db="EMBL/GenBank/DDBJ databases">
        <authorList>
            <person name="Krukenberg V."/>
        </authorList>
    </citation>
    <scope>NUCLEOTIDE SEQUENCE [LARGE SCALE GENOMIC DNA]</scope>
    <source>
        <strain evidence="2">G60ANME1</strain>
    </source>
</reference>
<dbReference type="Pfam" id="PF04055">
    <property type="entry name" value="Radical_SAM"/>
    <property type="match status" value="1"/>
</dbReference>
<dbReference type="CDD" id="cd01335">
    <property type="entry name" value="Radical_SAM"/>
    <property type="match status" value="1"/>
</dbReference>